<comment type="similarity">
    <text evidence="2">Belongs to the glycosyl hydrolase 13 family.</text>
</comment>
<keyword evidence="8" id="KW-0119">Carbohydrate metabolism</keyword>
<dbReference type="CDD" id="cd11326">
    <property type="entry name" value="AmyAc_Glg_debranch"/>
    <property type="match status" value="1"/>
</dbReference>
<dbReference type="Pfam" id="PF02922">
    <property type="entry name" value="CBM_48"/>
    <property type="match status" value="2"/>
</dbReference>
<keyword evidence="6" id="KW-0378">Hydrolase</keyword>
<feature type="domain" description="Glycosyl hydrolase family 13 catalytic" evidence="11">
    <location>
        <begin position="247"/>
        <end position="1270"/>
    </location>
</feature>
<dbReference type="InterPro" id="IPR006048">
    <property type="entry name" value="A-amylase/branching_C"/>
</dbReference>
<dbReference type="NCBIfam" id="TIGR02100">
    <property type="entry name" value="glgX_debranch"/>
    <property type="match status" value="1"/>
</dbReference>
<dbReference type="NCBIfam" id="NF008967">
    <property type="entry name" value="PRK12313.1"/>
    <property type="match status" value="1"/>
</dbReference>
<dbReference type="Pfam" id="PF02806">
    <property type="entry name" value="Alpha-amylase_C"/>
    <property type="match status" value="1"/>
</dbReference>
<dbReference type="CDD" id="cd02856">
    <property type="entry name" value="E_set_GDE_Isoamylase_N"/>
    <property type="match status" value="1"/>
</dbReference>
<dbReference type="PANTHER" id="PTHR43002">
    <property type="entry name" value="GLYCOGEN DEBRANCHING ENZYME"/>
    <property type="match status" value="1"/>
</dbReference>
<sequence>MSDRIDRDVINALIAGHFADPFSVLGMHKTTAGLEVRALLPDATDVWVIEPKTGRKLAKLECLDSRGFFSGVIPRRKNFFRYQLAVVWHGQQNLIDDPYRFGPLIQEMDAWLLSEGTHLRPYETLGAHADTMDGVTGTRFSVWAPNARRVSVVGQFNYWDGRRHPMRLRKESGIWELFIPGAHNGQLYKYEMIDANGNLRLKSDPYAFEAQMRPETASLICGLPEKVVQTEERKKANQFDAPISIYEVHLGSWRRHTDNNFWLSYRELADQLVPYAKWMGFTHLELLPINEHPFDGSWGYQPTGLYAPTRRFGTRDDFRYFIDAAHAAGLNVILDWVPGHFPTDDFALAEFDGTNLYEHSDPREGYHQDWNTLIYNYGRREVSNFLVGNALYWIERFGIDALRVDAVASMIYRDYSRKEGEWIPNEFGGRENLEAIEFLRNTNRILGEQVSGAVTMAEESTDFPGVSRPQDMGGLGFWYKWNLGWMHDTLDYMKLDPVYRQYHHDKLTFGILYNYTENFVLPLSHDEVVHGKKSILDRMPGDAWQKFANLRAYYGWMWAFPGKKLLFMGNEFAQGREWNHDASLDWHLLEGGDNWHHGVQRLVRDLNLTYRHHKAMHELDFDPYGFEWLVVDDKERSVLIFVRRDKEGNEIIVASNFTPVPRHDYRFGINQPGKWREILNTDSMHYHGSNAGNGGTPDATTAGHYLAGSGGRMTQLAIGKPAPLGAHYDGQGVNFTLFSAHAERVELCVFDANGQEHRYDLPGHSGDIWHGYLPDARPGLRYGYRVHGPWQPAEGHRFNPAKLLIDPCARQIDGEFKDNPLLHAGHNEPDYRDNAAIAPKCVVVVDHYDWEDDAPPRTPWGSTIIYEAHVKGLTYLHPEIPVEIRGTYKALGHPVMINYLKQLGITALELLPVAQFASEPRLQRMGLSNYWGYNPVAMFALHPAYACSPETALHEFRDAIKALHKAGIEVILDIVLNHSAELDLDGPLFSLRGIDNRSYYWIREDGDYHNWTGCGNTLNLSHPAVVDYACACLRYWVETCHVDGFRFDLAAVMGRTPEFRQDAPLFTAIQNCPVLSQVKLIAEPWDIAPGGYQVGNFPPLFAEWNDHFRDAARRFWLHYDLPLGAFAGRFAASSDVFKRNGRLPSAAINLVTAHDGFTLRDCVCFNHKHNEANGEENRDGTNNNYSNNHGKEGLGGTLDLVERRRDSIHALLTTLLLSQGTPMLLAGDEHGHSQHGNNNAYCQDNQLTWLDWSQASSGLTAFTAALIHLRKRIPALVENRWWEEGDGNVRWLNRYAQPLSTDEWQNGPKQLQILLSDRFLIAINATLEVTEIVLPAGEWHAIPPFAGEDNPVITAVWQGPAHGLCVFQR</sequence>
<dbReference type="CDD" id="cd02855">
    <property type="entry name" value="E_set_GBE_prok_N"/>
    <property type="match status" value="1"/>
</dbReference>
<keyword evidence="3" id="KW-0321">Glycogen metabolism</keyword>
<evidence type="ECO:0000259" key="11">
    <source>
        <dbReference type="SMART" id="SM00642"/>
    </source>
</evidence>
<dbReference type="InterPro" id="IPR014756">
    <property type="entry name" value="Ig_E-set"/>
</dbReference>
<dbReference type="InterPro" id="IPR054169">
    <property type="entry name" value="GlgB_N"/>
</dbReference>
<dbReference type="NCBIfam" id="NF003811">
    <property type="entry name" value="PRK05402.1"/>
    <property type="match status" value="1"/>
</dbReference>
<keyword evidence="5" id="KW-0808">Transferase</keyword>
<evidence type="ECO:0000256" key="3">
    <source>
        <dbReference type="ARBA" id="ARBA00022600"/>
    </source>
</evidence>
<dbReference type="Gene3D" id="3.20.20.80">
    <property type="entry name" value="Glycosidases"/>
    <property type="match status" value="2"/>
</dbReference>
<dbReference type="InterPro" id="IPR004193">
    <property type="entry name" value="Glyco_hydro_13_N"/>
</dbReference>
<dbReference type="FunFam" id="3.20.20.80:FF:000003">
    <property type="entry name" value="1,4-alpha-glucan branching enzyme GlgB"/>
    <property type="match status" value="1"/>
</dbReference>
<proteinExistence type="inferred from homology"/>
<dbReference type="CDD" id="cd11322">
    <property type="entry name" value="AmyAc_Glg_BE"/>
    <property type="match status" value="1"/>
</dbReference>
<reference evidence="12" key="2">
    <citation type="submission" date="2014-03" db="EMBL/GenBank/DDBJ databases">
        <title>The whipworm genome and dual-species transcriptomics of an intimate host-pathogen interaction.</title>
        <authorList>
            <person name="Foth B.J."/>
            <person name="Tsai I.J."/>
            <person name="Reid A.J."/>
            <person name="Bancroft A.J."/>
            <person name="Nichol S."/>
            <person name="Tracey A."/>
            <person name="Holroyd N."/>
            <person name="Cotton J.A."/>
            <person name="Stanley E.J."/>
            <person name="Zarowiecki M."/>
            <person name="Liu J.Z."/>
            <person name="Huckvale T."/>
            <person name="Cooper P.J."/>
            <person name="Grencis R.K."/>
            <person name="Berriman M."/>
        </authorList>
    </citation>
    <scope>NUCLEOTIDE SEQUENCE [LARGE SCALE GENOMIC DNA]</scope>
</reference>
<dbReference type="SUPFAM" id="SSF51011">
    <property type="entry name" value="Glycosyl hydrolase domain"/>
    <property type="match status" value="1"/>
</dbReference>
<dbReference type="GO" id="GO:0005978">
    <property type="term" value="P:glycogen biosynthetic process"/>
    <property type="evidence" value="ECO:0007669"/>
    <property type="project" value="UniProtKB-UniPathway"/>
</dbReference>
<dbReference type="SUPFAM" id="SSF51445">
    <property type="entry name" value="(Trans)glycosidases"/>
    <property type="match status" value="2"/>
</dbReference>
<dbReference type="FunFam" id="3.20.20.80:FF:000031">
    <property type="entry name" value="Glycogen debranching enzyme"/>
    <property type="match status" value="1"/>
</dbReference>
<dbReference type="Pfam" id="PF18390">
    <property type="entry name" value="GlgX_C"/>
    <property type="match status" value="1"/>
</dbReference>
<evidence type="ECO:0000256" key="4">
    <source>
        <dbReference type="ARBA" id="ARBA00022676"/>
    </source>
</evidence>
<keyword evidence="9" id="KW-0326">Glycosidase</keyword>
<evidence type="ECO:0000256" key="8">
    <source>
        <dbReference type="ARBA" id="ARBA00023277"/>
    </source>
</evidence>
<dbReference type="InterPro" id="IPR013780">
    <property type="entry name" value="Glyco_hydro_b"/>
</dbReference>
<evidence type="ECO:0000256" key="7">
    <source>
        <dbReference type="ARBA" id="ARBA00023056"/>
    </source>
</evidence>
<evidence type="ECO:0000256" key="1">
    <source>
        <dbReference type="ARBA" id="ARBA00004964"/>
    </source>
</evidence>
<evidence type="ECO:0000313" key="13">
    <source>
        <dbReference type="Proteomes" id="UP000030665"/>
    </source>
</evidence>
<dbReference type="FunFam" id="2.60.40.10:FF:000169">
    <property type="entry name" value="1,4-alpha-glucan branching enzyme GlgB"/>
    <property type="match status" value="1"/>
</dbReference>
<dbReference type="InterPro" id="IPR006047">
    <property type="entry name" value="GH13_cat_dom"/>
</dbReference>
<accession>A0A077ZLZ1</accession>
<dbReference type="Gene3D" id="2.60.40.10">
    <property type="entry name" value="Immunoglobulins"/>
    <property type="match status" value="3"/>
</dbReference>
<dbReference type="Proteomes" id="UP000030665">
    <property type="component" value="Unassembled WGS sequence"/>
</dbReference>
<dbReference type="Gene3D" id="2.60.40.1180">
    <property type="entry name" value="Golgi alpha-mannosidase II"/>
    <property type="match status" value="2"/>
</dbReference>
<evidence type="ECO:0000256" key="5">
    <source>
        <dbReference type="ARBA" id="ARBA00022679"/>
    </source>
</evidence>
<dbReference type="FunFam" id="2.60.40.1180:FF:000002">
    <property type="entry name" value="1,4-alpha-glucan branching enzyme GlgB"/>
    <property type="match status" value="1"/>
</dbReference>
<gene>
    <name evidence="12" type="ORF">TTRE_0000912601</name>
</gene>
<comment type="pathway">
    <text evidence="1">Glycan biosynthesis; glycogen biosynthesis.</text>
</comment>
<dbReference type="Pfam" id="PF22019">
    <property type="entry name" value="GlgB_N"/>
    <property type="match status" value="1"/>
</dbReference>
<dbReference type="SUPFAM" id="SSF81296">
    <property type="entry name" value="E set domains"/>
    <property type="match status" value="3"/>
</dbReference>
<dbReference type="InterPro" id="IPR017853">
    <property type="entry name" value="GH"/>
</dbReference>
<dbReference type="InterPro" id="IPR013783">
    <property type="entry name" value="Ig-like_fold"/>
</dbReference>
<feature type="region of interest" description="Disordered" evidence="10">
    <location>
        <begin position="1172"/>
        <end position="1191"/>
    </location>
</feature>
<keyword evidence="7" id="KW-0320">Glycogen biosynthesis</keyword>
<dbReference type="InterPro" id="IPR022844">
    <property type="entry name" value="Glycogen_debranch_bac"/>
</dbReference>
<evidence type="ECO:0000256" key="2">
    <source>
        <dbReference type="ARBA" id="ARBA00008061"/>
    </source>
</evidence>
<dbReference type="EMBL" id="HG807343">
    <property type="protein sequence ID" value="CDW60734.1"/>
    <property type="molecule type" value="Genomic_DNA"/>
</dbReference>
<dbReference type="InterPro" id="IPR006407">
    <property type="entry name" value="GlgB"/>
</dbReference>
<dbReference type="OrthoDB" id="204980at2759"/>
<name>A0A077ZLZ1_TRITR</name>
<dbReference type="SMART" id="SM00642">
    <property type="entry name" value="Aamy"/>
    <property type="match status" value="1"/>
</dbReference>
<organism evidence="12 13">
    <name type="scientific">Trichuris trichiura</name>
    <name type="common">Whipworm</name>
    <name type="synonym">Trichocephalus trichiurus</name>
    <dbReference type="NCBI Taxonomy" id="36087"/>
    <lineage>
        <taxon>Eukaryota</taxon>
        <taxon>Metazoa</taxon>
        <taxon>Ecdysozoa</taxon>
        <taxon>Nematoda</taxon>
        <taxon>Enoplea</taxon>
        <taxon>Dorylaimia</taxon>
        <taxon>Trichinellida</taxon>
        <taxon>Trichuridae</taxon>
        <taxon>Trichuris</taxon>
    </lineage>
</organism>
<keyword evidence="13" id="KW-1185">Reference proteome</keyword>
<dbReference type="InterPro" id="IPR040784">
    <property type="entry name" value="GlgX_C"/>
</dbReference>
<dbReference type="InterPro" id="IPR011837">
    <property type="entry name" value="Glycogen_debranch_GlgX"/>
</dbReference>
<evidence type="ECO:0000256" key="9">
    <source>
        <dbReference type="ARBA" id="ARBA00023295"/>
    </source>
</evidence>
<dbReference type="HAMAP" id="MF_00685">
    <property type="entry name" value="GlgB"/>
    <property type="match status" value="1"/>
</dbReference>
<dbReference type="Pfam" id="PF00128">
    <property type="entry name" value="Alpha-amylase"/>
    <property type="match status" value="1"/>
</dbReference>
<dbReference type="STRING" id="36087.A0A077ZLZ1"/>
<dbReference type="GO" id="GO:0043169">
    <property type="term" value="F:cation binding"/>
    <property type="evidence" value="ECO:0007669"/>
    <property type="project" value="InterPro"/>
</dbReference>
<dbReference type="FunFam" id="2.60.40.10:FF:000468">
    <property type="entry name" value="Glycogen debranching enzyme"/>
    <property type="match status" value="1"/>
</dbReference>
<dbReference type="AlphaFoldDB" id="A0A077ZLZ1"/>
<dbReference type="InterPro" id="IPR044505">
    <property type="entry name" value="GlgX_Isoamylase_N_E_set"/>
</dbReference>
<dbReference type="GO" id="GO:0003844">
    <property type="term" value="F:1,4-alpha-glucan branching enzyme activity"/>
    <property type="evidence" value="ECO:0007669"/>
    <property type="project" value="InterPro"/>
</dbReference>
<protein>
    <submittedName>
        <fullName evidence="12">Alpha-amylase C and Alpha-amylase and CBM 48 doma in containing protein</fullName>
    </submittedName>
</protein>
<dbReference type="NCBIfam" id="NF002983">
    <property type="entry name" value="PRK03705.1"/>
    <property type="match status" value="1"/>
</dbReference>
<dbReference type="NCBIfam" id="TIGR01515">
    <property type="entry name" value="branching_enzym"/>
    <property type="match status" value="1"/>
</dbReference>
<dbReference type="GO" id="GO:0005980">
    <property type="term" value="P:glycogen catabolic process"/>
    <property type="evidence" value="ECO:0007669"/>
    <property type="project" value="InterPro"/>
</dbReference>
<evidence type="ECO:0000256" key="6">
    <source>
        <dbReference type="ARBA" id="ARBA00022801"/>
    </source>
</evidence>
<reference evidence="12" key="1">
    <citation type="submission" date="2014-01" db="EMBL/GenBank/DDBJ databases">
        <authorList>
            <person name="Aslett M."/>
        </authorList>
    </citation>
    <scope>NUCLEOTIDE SEQUENCE</scope>
</reference>
<evidence type="ECO:0000313" key="12">
    <source>
        <dbReference type="EMBL" id="CDW60734.1"/>
    </source>
</evidence>
<dbReference type="InterPro" id="IPR044143">
    <property type="entry name" value="GlgB_N_E_set_prok"/>
</dbReference>
<dbReference type="UniPathway" id="UPA00164"/>
<dbReference type="HAMAP" id="MF_01248">
    <property type="entry name" value="GlgX"/>
    <property type="match status" value="1"/>
</dbReference>
<dbReference type="FunFam" id="2.60.40.10:FF:000331">
    <property type="entry name" value="1,4-alpha-glucan branching enzyme GlgB"/>
    <property type="match status" value="1"/>
</dbReference>
<evidence type="ECO:0000256" key="10">
    <source>
        <dbReference type="SAM" id="MobiDB-lite"/>
    </source>
</evidence>
<dbReference type="GO" id="GO:0004135">
    <property type="term" value="F:amylo-alpha-1,6-glucosidase activity"/>
    <property type="evidence" value="ECO:0007669"/>
    <property type="project" value="InterPro"/>
</dbReference>
<keyword evidence="4" id="KW-0328">Glycosyltransferase</keyword>